<evidence type="ECO:0000313" key="7">
    <source>
        <dbReference type="Proteomes" id="UP000199153"/>
    </source>
</evidence>
<keyword evidence="7" id="KW-1185">Reference proteome</keyword>
<dbReference type="Gene3D" id="3.90.20.20">
    <property type="match status" value="1"/>
</dbReference>
<comment type="subunit">
    <text evidence="3">Homodimer.</text>
</comment>
<feature type="region of interest" description="Disordered" evidence="5">
    <location>
        <begin position="1"/>
        <end position="52"/>
    </location>
</feature>
<comment type="function">
    <text evidence="3">Participates actively in the response to hyperosmotic and heat shock by preventing the aggregation of stress-denatured proteins, in association with DnaK and GrpE. It is the nucleotide exchange factor for DnaK and may function as a thermosensor. Unfolded proteins bind initially to DnaJ; upon interaction with the DnaJ-bound protein, DnaK hydrolyzes its bound ATP, resulting in the formation of a stable complex. GrpE releases ADP from DnaK; ATP binding to DnaK triggers the release of the substrate protein, thus completing the reaction cycle. Several rounds of ATP-dependent interactions between DnaJ, DnaK and GrpE are required for fully efficient folding.</text>
</comment>
<dbReference type="AlphaFoldDB" id="A0A1I4ZGB3"/>
<reference evidence="6 7" key="1">
    <citation type="submission" date="2016-10" db="EMBL/GenBank/DDBJ databases">
        <authorList>
            <person name="de Groot N.N."/>
        </authorList>
    </citation>
    <scope>NUCLEOTIDE SEQUENCE [LARGE SCALE GENOMIC DNA]</scope>
    <source>
        <strain evidence="6 7">DSM 17794</strain>
    </source>
</reference>
<proteinExistence type="inferred from homology"/>
<evidence type="ECO:0000256" key="1">
    <source>
        <dbReference type="ARBA" id="ARBA00009054"/>
    </source>
</evidence>
<dbReference type="SUPFAM" id="SSF58014">
    <property type="entry name" value="Coiled-coil domain of nucleotide exchange factor GrpE"/>
    <property type="match status" value="1"/>
</dbReference>
<dbReference type="PANTHER" id="PTHR21237:SF23">
    <property type="entry name" value="GRPE PROTEIN HOMOLOG, MITOCHONDRIAL"/>
    <property type="match status" value="1"/>
</dbReference>
<dbReference type="EMBL" id="FOVL01000006">
    <property type="protein sequence ID" value="SFN49019.1"/>
    <property type="molecule type" value="Genomic_DNA"/>
</dbReference>
<comment type="subcellular location">
    <subcellularLocation>
        <location evidence="3">Cytoplasm</location>
    </subcellularLocation>
</comment>
<evidence type="ECO:0000256" key="5">
    <source>
        <dbReference type="SAM" id="MobiDB-lite"/>
    </source>
</evidence>
<dbReference type="GO" id="GO:0042803">
    <property type="term" value="F:protein homodimerization activity"/>
    <property type="evidence" value="ECO:0007669"/>
    <property type="project" value="InterPro"/>
</dbReference>
<dbReference type="GO" id="GO:0000774">
    <property type="term" value="F:adenyl-nucleotide exchange factor activity"/>
    <property type="evidence" value="ECO:0007669"/>
    <property type="project" value="InterPro"/>
</dbReference>
<dbReference type="PRINTS" id="PR00773">
    <property type="entry name" value="GRPEPROTEIN"/>
</dbReference>
<dbReference type="InterPro" id="IPR009012">
    <property type="entry name" value="GrpE_head"/>
</dbReference>
<feature type="compositionally biased region" description="Acidic residues" evidence="5">
    <location>
        <begin position="25"/>
        <end position="47"/>
    </location>
</feature>
<dbReference type="SUPFAM" id="SSF51064">
    <property type="entry name" value="Head domain of nucleotide exchange factor GrpE"/>
    <property type="match status" value="1"/>
</dbReference>
<dbReference type="Gene3D" id="2.30.22.10">
    <property type="entry name" value="Head domain of nucleotide exchange factor GrpE"/>
    <property type="match status" value="1"/>
</dbReference>
<sequence>MSKKKTDKTKNHVEDNSVKDKVEDAIDQAIEDVEENAENNQEDGEFSETDKLKEEVQKEKDKFLRLFAEFENYKRRTSKERLELFKTANQEVMSAMLPVLDDFDRALNEIQKTEDKSLLKGVELIHTKFSETLRNKGLEPMNVEKGDDFDADLHEAITQIPAPSEELKGKIVDVVERGYKLGERIIRYPKVVTGK</sequence>
<evidence type="ECO:0000256" key="2">
    <source>
        <dbReference type="ARBA" id="ARBA00023186"/>
    </source>
</evidence>
<evidence type="ECO:0000256" key="3">
    <source>
        <dbReference type="HAMAP-Rule" id="MF_01151"/>
    </source>
</evidence>
<keyword evidence="3" id="KW-0346">Stress response</keyword>
<dbReference type="InterPro" id="IPR013805">
    <property type="entry name" value="GrpE_CC"/>
</dbReference>
<protein>
    <recommendedName>
        <fullName evidence="3">Protein GrpE</fullName>
    </recommendedName>
    <alternativeName>
        <fullName evidence="3">HSP-70 cofactor</fullName>
    </alternativeName>
</protein>
<dbReference type="GO" id="GO:0006457">
    <property type="term" value="P:protein folding"/>
    <property type="evidence" value="ECO:0007669"/>
    <property type="project" value="InterPro"/>
</dbReference>
<dbReference type="InterPro" id="IPR000740">
    <property type="entry name" value="GrpE"/>
</dbReference>
<dbReference type="OrthoDB" id="9812586at2"/>
<dbReference type="GO" id="GO:0005737">
    <property type="term" value="C:cytoplasm"/>
    <property type="evidence" value="ECO:0007669"/>
    <property type="project" value="UniProtKB-SubCell"/>
</dbReference>
<comment type="similarity">
    <text evidence="1 3 4">Belongs to the GrpE family.</text>
</comment>
<organism evidence="6 7">
    <name type="scientific">Salegentibacter flavus</name>
    <dbReference type="NCBI Taxonomy" id="287099"/>
    <lineage>
        <taxon>Bacteria</taxon>
        <taxon>Pseudomonadati</taxon>
        <taxon>Bacteroidota</taxon>
        <taxon>Flavobacteriia</taxon>
        <taxon>Flavobacteriales</taxon>
        <taxon>Flavobacteriaceae</taxon>
        <taxon>Salegentibacter</taxon>
    </lineage>
</organism>
<keyword evidence="2 3" id="KW-0143">Chaperone</keyword>
<name>A0A1I4ZGB3_9FLAO</name>
<dbReference type="CDD" id="cd00446">
    <property type="entry name" value="GrpE"/>
    <property type="match status" value="1"/>
</dbReference>
<dbReference type="HAMAP" id="MF_01151">
    <property type="entry name" value="GrpE"/>
    <property type="match status" value="1"/>
</dbReference>
<gene>
    <name evidence="3" type="primary">grpE</name>
    <name evidence="6" type="ORF">SAMN05660413_01302</name>
</gene>
<feature type="compositionally biased region" description="Basic and acidic residues" evidence="5">
    <location>
        <begin position="8"/>
        <end position="24"/>
    </location>
</feature>
<dbReference type="GO" id="GO:0051082">
    <property type="term" value="F:unfolded protein binding"/>
    <property type="evidence" value="ECO:0007669"/>
    <property type="project" value="TreeGrafter"/>
</dbReference>
<dbReference type="Pfam" id="PF01025">
    <property type="entry name" value="GrpE"/>
    <property type="match status" value="1"/>
</dbReference>
<dbReference type="PANTHER" id="PTHR21237">
    <property type="entry name" value="GRPE PROTEIN"/>
    <property type="match status" value="1"/>
</dbReference>
<evidence type="ECO:0000313" key="6">
    <source>
        <dbReference type="EMBL" id="SFN49019.1"/>
    </source>
</evidence>
<dbReference type="Proteomes" id="UP000199153">
    <property type="component" value="Unassembled WGS sequence"/>
</dbReference>
<accession>A0A1I4ZGB3</accession>
<evidence type="ECO:0000256" key="4">
    <source>
        <dbReference type="RuleBase" id="RU004478"/>
    </source>
</evidence>
<dbReference type="GO" id="GO:0051087">
    <property type="term" value="F:protein-folding chaperone binding"/>
    <property type="evidence" value="ECO:0007669"/>
    <property type="project" value="InterPro"/>
</dbReference>
<dbReference type="RefSeq" id="WP_093407385.1">
    <property type="nucleotide sequence ID" value="NZ_FOVL01000006.1"/>
</dbReference>
<dbReference type="STRING" id="287099.SAMN05660413_01302"/>
<keyword evidence="3" id="KW-0963">Cytoplasm</keyword>